<organism evidence="1 2">
    <name type="scientific">Bimuria novae-zelandiae CBS 107.79</name>
    <dbReference type="NCBI Taxonomy" id="1447943"/>
    <lineage>
        <taxon>Eukaryota</taxon>
        <taxon>Fungi</taxon>
        <taxon>Dikarya</taxon>
        <taxon>Ascomycota</taxon>
        <taxon>Pezizomycotina</taxon>
        <taxon>Dothideomycetes</taxon>
        <taxon>Pleosporomycetidae</taxon>
        <taxon>Pleosporales</taxon>
        <taxon>Massarineae</taxon>
        <taxon>Didymosphaeriaceae</taxon>
        <taxon>Bimuria</taxon>
    </lineage>
</organism>
<accession>A0A6A5V0L2</accession>
<dbReference type="OrthoDB" id="10409674at2759"/>
<protein>
    <submittedName>
        <fullName evidence="1">Uncharacterized protein</fullName>
    </submittedName>
</protein>
<name>A0A6A5V0L2_9PLEO</name>
<evidence type="ECO:0000313" key="2">
    <source>
        <dbReference type="Proteomes" id="UP000800036"/>
    </source>
</evidence>
<dbReference type="AlphaFoldDB" id="A0A6A5V0L2"/>
<keyword evidence="2" id="KW-1185">Reference proteome</keyword>
<evidence type="ECO:0000313" key="1">
    <source>
        <dbReference type="EMBL" id="KAF1969749.1"/>
    </source>
</evidence>
<gene>
    <name evidence="1" type="ORF">BU23DRAFT_601357</name>
</gene>
<dbReference type="EMBL" id="ML976706">
    <property type="protein sequence ID" value="KAF1969749.1"/>
    <property type="molecule type" value="Genomic_DNA"/>
</dbReference>
<sequence>MSATNLLNFANFSSDQTATMTVPVHPSAPSFEVHADEIDAHVNAWLDTLVPHVPFEKLVFFDADIIGLTRATYFNGRTLKGCEVVSASMVFCLPSGEFLYEKKALEMFVEGRDRGLWEECVYWGPKFEMGGKVGEETRVGSITKGKQSESDKAFYDLSSYVTTAQEEAGGNLFEVEVGVVLEENPFLDDEAVLEELAPFRLFDGTHTLPEAYDDDDSSEPVELALSDEDSESEASFGCIGAAEHDETIASSNAVANAVDTLSAFAMYQRTPPQTIMQFVKQVVAAPVLTTTLPSRSVFVHFERETLPFRRPFYAGPPKYFPKKSAPPPPIKILPSASLYRQVYVQAPGVQASRIRSATRAAPRRDQTVALHALQANIRDAGLVWPTYEHNWAPLAALPRPRMRVHPLQPVASVWQPMHPEIKAILETAKPLFRTVIHSGPDFPLSWDNVEFGWEKPKSLTSLDALRMQSEASFEYDASVYSLSNEDAGMIPGPLRVWKTPSPSPSAHEEQDEYGYPTAPVPWAQAKSLWDRRVQWPSSRVVRNAAGKLELVDAFPQPKPEVPKARESLLRKPWTFVKKLVTAATREREWIS</sequence>
<dbReference type="Proteomes" id="UP000800036">
    <property type="component" value="Unassembled WGS sequence"/>
</dbReference>
<reference evidence="1" key="1">
    <citation type="journal article" date="2020" name="Stud. Mycol.">
        <title>101 Dothideomycetes genomes: a test case for predicting lifestyles and emergence of pathogens.</title>
        <authorList>
            <person name="Haridas S."/>
            <person name="Albert R."/>
            <person name="Binder M."/>
            <person name="Bloem J."/>
            <person name="Labutti K."/>
            <person name="Salamov A."/>
            <person name="Andreopoulos B."/>
            <person name="Baker S."/>
            <person name="Barry K."/>
            <person name="Bills G."/>
            <person name="Bluhm B."/>
            <person name="Cannon C."/>
            <person name="Castanera R."/>
            <person name="Culley D."/>
            <person name="Daum C."/>
            <person name="Ezra D."/>
            <person name="Gonzalez J."/>
            <person name="Henrissat B."/>
            <person name="Kuo A."/>
            <person name="Liang C."/>
            <person name="Lipzen A."/>
            <person name="Lutzoni F."/>
            <person name="Magnuson J."/>
            <person name="Mondo S."/>
            <person name="Nolan M."/>
            <person name="Ohm R."/>
            <person name="Pangilinan J."/>
            <person name="Park H.-J."/>
            <person name="Ramirez L."/>
            <person name="Alfaro M."/>
            <person name="Sun H."/>
            <person name="Tritt A."/>
            <person name="Yoshinaga Y."/>
            <person name="Zwiers L.-H."/>
            <person name="Turgeon B."/>
            <person name="Goodwin S."/>
            <person name="Spatafora J."/>
            <person name="Crous P."/>
            <person name="Grigoriev I."/>
        </authorList>
    </citation>
    <scope>NUCLEOTIDE SEQUENCE</scope>
    <source>
        <strain evidence="1">CBS 107.79</strain>
    </source>
</reference>
<proteinExistence type="predicted"/>